<proteinExistence type="predicted"/>
<reference evidence="2" key="1">
    <citation type="submission" date="2018-05" db="EMBL/GenBank/DDBJ databases">
        <title>Draft genome of Mucuna pruriens seed.</title>
        <authorList>
            <person name="Nnadi N.E."/>
            <person name="Vos R."/>
            <person name="Hasami M.H."/>
            <person name="Devisetty U.K."/>
            <person name="Aguiy J.C."/>
        </authorList>
    </citation>
    <scope>NUCLEOTIDE SEQUENCE [LARGE SCALE GENOMIC DNA]</scope>
    <source>
        <strain evidence="2">JCA_2017</strain>
    </source>
</reference>
<keyword evidence="3" id="KW-1185">Reference proteome</keyword>
<feature type="compositionally biased region" description="Polar residues" evidence="1">
    <location>
        <begin position="88"/>
        <end position="105"/>
    </location>
</feature>
<dbReference type="Proteomes" id="UP000257109">
    <property type="component" value="Unassembled WGS sequence"/>
</dbReference>
<evidence type="ECO:0000313" key="2">
    <source>
        <dbReference type="EMBL" id="RDX93738.1"/>
    </source>
</evidence>
<evidence type="ECO:0000313" key="3">
    <source>
        <dbReference type="Proteomes" id="UP000257109"/>
    </source>
</evidence>
<accession>A0A371GT59</accession>
<feature type="non-terminal residue" evidence="2">
    <location>
        <position position="1"/>
    </location>
</feature>
<sequence length="128" mass="14285">MIDNLRLENQLTELTSLVRQLAIGQHQSNAQETESDNAEIVGAITGYQYGRQSYPSRRYYKTSAESESRAVYYPKIQIHEKHVGSEPKQLSTASSKIPRTTIPTSATIGSTIGQFTFNGRVDEADECK</sequence>
<comment type="caution">
    <text evidence="2">The sequence shown here is derived from an EMBL/GenBank/DDBJ whole genome shotgun (WGS) entry which is preliminary data.</text>
</comment>
<dbReference type="EMBL" id="QJKJ01004539">
    <property type="protein sequence ID" value="RDX93738.1"/>
    <property type="molecule type" value="Genomic_DNA"/>
</dbReference>
<organism evidence="2 3">
    <name type="scientific">Mucuna pruriens</name>
    <name type="common">Velvet bean</name>
    <name type="synonym">Dolichos pruriens</name>
    <dbReference type="NCBI Taxonomy" id="157652"/>
    <lineage>
        <taxon>Eukaryota</taxon>
        <taxon>Viridiplantae</taxon>
        <taxon>Streptophyta</taxon>
        <taxon>Embryophyta</taxon>
        <taxon>Tracheophyta</taxon>
        <taxon>Spermatophyta</taxon>
        <taxon>Magnoliopsida</taxon>
        <taxon>eudicotyledons</taxon>
        <taxon>Gunneridae</taxon>
        <taxon>Pentapetalae</taxon>
        <taxon>rosids</taxon>
        <taxon>fabids</taxon>
        <taxon>Fabales</taxon>
        <taxon>Fabaceae</taxon>
        <taxon>Papilionoideae</taxon>
        <taxon>50 kb inversion clade</taxon>
        <taxon>NPAAA clade</taxon>
        <taxon>indigoferoid/millettioid clade</taxon>
        <taxon>Phaseoleae</taxon>
        <taxon>Mucuna</taxon>
    </lineage>
</organism>
<dbReference type="AlphaFoldDB" id="A0A371GT59"/>
<feature type="region of interest" description="Disordered" evidence="1">
    <location>
        <begin position="83"/>
        <end position="105"/>
    </location>
</feature>
<gene>
    <name evidence="2" type="ORF">CR513_23961</name>
</gene>
<name>A0A371GT59_MUCPR</name>
<protein>
    <submittedName>
        <fullName evidence="2">Uncharacterized protein</fullName>
    </submittedName>
</protein>
<evidence type="ECO:0000256" key="1">
    <source>
        <dbReference type="SAM" id="MobiDB-lite"/>
    </source>
</evidence>